<reference evidence="1 2" key="1">
    <citation type="journal article" date="2022" name="bioRxiv">
        <title>Genomics of Preaxostyla Flagellates Illuminates Evolutionary Transitions and the Path Towards Mitochondrial Loss.</title>
        <authorList>
            <person name="Novak L.V.F."/>
            <person name="Treitli S.C."/>
            <person name="Pyrih J."/>
            <person name="Halakuc P."/>
            <person name="Pipaliya S.V."/>
            <person name="Vacek V."/>
            <person name="Brzon O."/>
            <person name="Soukal P."/>
            <person name="Eme L."/>
            <person name="Dacks J.B."/>
            <person name="Karnkowska A."/>
            <person name="Elias M."/>
            <person name="Hampl V."/>
        </authorList>
    </citation>
    <scope>NUCLEOTIDE SEQUENCE [LARGE SCALE GENOMIC DNA]</scope>
    <source>
        <strain evidence="1">NAU3</strain>
        <tissue evidence="1">Gut</tissue>
    </source>
</reference>
<evidence type="ECO:0000313" key="1">
    <source>
        <dbReference type="EMBL" id="KAK2952738.1"/>
    </source>
</evidence>
<gene>
    <name evidence="1" type="ORF">BLNAU_12387</name>
</gene>
<name>A0ABQ9XJY3_9EUKA</name>
<dbReference type="Proteomes" id="UP001281761">
    <property type="component" value="Unassembled WGS sequence"/>
</dbReference>
<protein>
    <submittedName>
        <fullName evidence="1">Uncharacterized protein</fullName>
    </submittedName>
</protein>
<proteinExistence type="predicted"/>
<comment type="caution">
    <text evidence="1">The sequence shown here is derived from an EMBL/GenBank/DDBJ whole genome shotgun (WGS) entry which is preliminary data.</text>
</comment>
<organism evidence="1 2">
    <name type="scientific">Blattamonas nauphoetae</name>
    <dbReference type="NCBI Taxonomy" id="2049346"/>
    <lineage>
        <taxon>Eukaryota</taxon>
        <taxon>Metamonada</taxon>
        <taxon>Preaxostyla</taxon>
        <taxon>Oxymonadida</taxon>
        <taxon>Blattamonas</taxon>
    </lineage>
</organism>
<dbReference type="EMBL" id="JARBJD010000100">
    <property type="protein sequence ID" value="KAK2952738.1"/>
    <property type="molecule type" value="Genomic_DNA"/>
</dbReference>
<sequence>MQRTRLSSVRFIQSRQNDCRLRDRRDQKQRMARECEQHIEKMGIVEETHSSFSPVHHFHHMSETSSFRCTRMTTMHQMLIDISLRTISFVLPKNNPLLHRPTSLTRRVELRRSSNHNPKPAKTCSHWLDELISSTVHKEVGHTRPAVLDEPVVEQRRRCECVADENHVLSGTRVRVSKPTEMPDDQFPHFRLPSSRLPLSYQNWEHHKVMQQNGRERSMKVGFDGCESSCLMRESHSAAARPSQLGVLFGGSAISDLSATGVTRSASESADRRKKLRGMRDFAKSGVVLPVGPPIHESAPNPVDRASVSQTLRKASCVEQSSEEHTLARSGRVEHRSFGLSLCPSVPLPSLLCTLTEPMVSARNQPRQPTLQRPADGIQVFPLSAEEGVWDAIAEPSIESIAKIR</sequence>
<evidence type="ECO:0000313" key="2">
    <source>
        <dbReference type="Proteomes" id="UP001281761"/>
    </source>
</evidence>
<accession>A0ABQ9XJY3</accession>
<keyword evidence="2" id="KW-1185">Reference proteome</keyword>